<sequence length="185" mass="20059">MSVVKMKQFESGEEFIFDGITKIPIFGIAYGVPRSLAYASMGNKKQMMNSIRGVAENGAGVLKLIATPLTAPIGSRSNSRLIRKPIKAKLGNMIRLMASSAFFPPGSNLVPTAANMKSRLAITITFECIELQGIFAGIDDKLVLFRSSNNTFSNDKRLTSMYSSSDQVSVFPFLGTVCSSSNEQI</sequence>
<dbReference type="AlphaFoldDB" id="A0A226F1X8"/>
<protein>
    <submittedName>
        <fullName evidence="1">Uncharacterized protein</fullName>
    </submittedName>
</protein>
<dbReference type="Proteomes" id="UP000198287">
    <property type="component" value="Unassembled WGS sequence"/>
</dbReference>
<reference evidence="1 2" key="1">
    <citation type="submission" date="2015-12" db="EMBL/GenBank/DDBJ databases">
        <title>The genome of Folsomia candida.</title>
        <authorList>
            <person name="Faddeeva A."/>
            <person name="Derks M.F."/>
            <person name="Anvar Y."/>
            <person name="Smit S."/>
            <person name="Van Straalen N."/>
            <person name="Roelofs D."/>
        </authorList>
    </citation>
    <scope>NUCLEOTIDE SEQUENCE [LARGE SCALE GENOMIC DNA]</scope>
    <source>
        <strain evidence="1 2">VU population</strain>
        <tissue evidence="1">Whole body</tissue>
    </source>
</reference>
<dbReference type="EMBL" id="LNIX01000001">
    <property type="protein sequence ID" value="OXA63793.1"/>
    <property type="molecule type" value="Genomic_DNA"/>
</dbReference>
<comment type="caution">
    <text evidence="1">The sequence shown here is derived from an EMBL/GenBank/DDBJ whole genome shotgun (WGS) entry which is preliminary data.</text>
</comment>
<evidence type="ECO:0000313" key="1">
    <source>
        <dbReference type="EMBL" id="OXA63793.1"/>
    </source>
</evidence>
<organism evidence="1 2">
    <name type="scientific">Folsomia candida</name>
    <name type="common">Springtail</name>
    <dbReference type="NCBI Taxonomy" id="158441"/>
    <lineage>
        <taxon>Eukaryota</taxon>
        <taxon>Metazoa</taxon>
        <taxon>Ecdysozoa</taxon>
        <taxon>Arthropoda</taxon>
        <taxon>Hexapoda</taxon>
        <taxon>Collembola</taxon>
        <taxon>Entomobryomorpha</taxon>
        <taxon>Isotomoidea</taxon>
        <taxon>Isotomidae</taxon>
        <taxon>Proisotominae</taxon>
        <taxon>Folsomia</taxon>
    </lineage>
</organism>
<proteinExistence type="predicted"/>
<name>A0A226F1X8_FOLCA</name>
<gene>
    <name evidence="1" type="ORF">Fcan01_02520</name>
</gene>
<accession>A0A226F1X8</accession>
<evidence type="ECO:0000313" key="2">
    <source>
        <dbReference type="Proteomes" id="UP000198287"/>
    </source>
</evidence>
<keyword evidence="2" id="KW-1185">Reference proteome</keyword>